<dbReference type="EMBL" id="KN831796">
    <property type="protein sequence ID" value="KIM37551.1"/>
    <property type="molecule type" value="Genomic_DNA"/>
</dbReference>
<reference evidence="3" key="2">
    <citation type="submission" date="2015-01" db="EMBL/GenBank/DDBJ databases">
        <title>Evolutionary Origins and Diversification of the Mycorrhizal Mutualists.</title>
        <authorList>
            <consortium name="DOE Joint Genome Institute"/>
            <consortium name="Mycorrhizal Genomics Consortium"/>
            <person name="Kohler A."/>
            <person name="Kuo A."/>
            <person name="Nagy L.G."/>
            <person name="Floudas D."/>
            <person name="Copeland A."/>
            <person name="Barry K.W."/>
            <person name="Cichocki N."/>
            <person name="Veneault-Fourrey C."/>
            <person name="LaButti K."/>
            <person name="Lindquist E.A."/>
            <person name="Lipzen A."/>
            <person name="Lundell T."/>
            <person name="Morin E."/>
            <person name="Murat C."/>
            <person name="Riley R."/>
            <person name="Ohm R."/>
            <person name="Sun H."/>
            <person name="Tunlid A."/>
            <person name="Henrissat B."/>
            <person name="Grigoriev I.V."/>
            <person name="Hibbett D.S."/>
            <person name="Martin F."/>
        </authorList>
    </citation>
    <scope>NUCLEOTIDE SEQUENCE [LARGE SCALE GENOMIC DNA]</scope>
    <source>
        <strain evidence="3">h7</strain>
    </source>
</reference>
<feature type="region of interest" description="Disordered" evidence="1">
    <location>
        <begin position="63"/>
        <end position="88"/>
    </location>
</feature>
<feature type="compositionally biased region" description="Low complexity" evidence="1">
    <location>
        <begin position="242"/>
        <end position="252"/>
    </location>
</feature>
<feature type="compositionally biased region" description="Basic and acidic residues" evidence="1">
    <location>
        <begin position="126"/>
        <end position="138"/>
    </location>
</feature>
<evidence type="ECO:0000256" key="1">
    <source>
        <dbReference type="SAM" id="MobiDB-lite"/>
    </source>
</evidence>
<name>A0A0C3C1H8_HEBCY</name>
<dbReference type="AlphaFoldDB" id="A0A0C3C1H8"/>
<feature type="compositionally biased region" description="Low complexity" evidence="1">
    <location>
        <begin position="202"/>
        <end position="223"/>
    </location>
</feature>
<evidence type="ECO:0000313" key="2">
    <source>
        <dbReference type="EMBL" id="KIM37551.1"/>
    </source>
</evidence>
<protein>
    <submittedName>
        <fullName evidence="2">Uncharacterized protein</fullName>
    </submittedName>
</protein>
<dbReference type="Proteomes" id="UP000053424">
    <property type="component" value="Unassembled WGS sequence"/>
</dbReference>
<proteinExistence type="predicted"/>
<sequence length="262" mass="29362">MADRTTAKGRIAWKEACGSVRLDRKDGVDGITKRRYRRILEKDRQQGEIGSIGGAKIQTYQCSTPHTNKHPSRKSAIPNKHKKKGVQVDPGIRRIKARKKLISTTRYLLLYSATPWSIRESFERRYGGGDSEKERVVREIGNSAEFKKREKPSPRRPGSRGSQVHGSAGVHNGVAMSTKERRKLYEVLTEFKVMQPEVLTYTSASPTTTTEESMKSSSESSNSVFLDRQTKPICMATHHRYSNGNDSDSGSGAAPLNTRPPW</sequence>
<accession>A0A0C3C1H8</accession>
<organism evidence="2 3">
    <name type="scientific">Hebeloma cylindrosporum</name>
    <dbReference type="NCBI Taxonomy" id="76867"/>
    <lineage>
        <taxon>Eukaryota</taxon>
        <taxon>Fungi</taxon>
        <taxon>Dikarya</taxon>
        <taxon>Basidiomycota</taxon>
        <taxon>Agaricomycotina</taxon>
        <taxon>Agaricomycetes</taxon>
        <taxon>Agaricomycetidae</taxon>
        <taxon>Agaricales</taxon>
        <taxon>Agaricineae</taxon>
        <taxon>Hymenogastraceae</taxon>
        <taxon>Hebeloma</taxon>
    </lineage>
</organism>
<feature type="region of interest" description="Disordered" evidence="1">
    <location>
        <begin position="202"/>
        <end position="262"/>
    </location>
</feature>
<reference evidence="2 3" key="1">
    <citation type="submission" date="2014-04" db="EMBL/GenBank/DDBJ databases">
        <authorList>
            <consortium name="DOE Joint Genome Institute"/>
            <person name="Kuo A."/>
            <person name="Gay G."/>
            <person name="Dore J."/>
            <person name="Kohler A."/>
            <person name="Nagy L.G."/>
            <person name="Floudas D."/>
            <person name="Copeland A."/>
            <person name="Barry K.W."/>
            <person name="Cichocki N."/>
            <person name="Veneault-Fourrey C."/>
            <person name="LaButti K."/>
            <person name="Lindquist E.A."/>
            <person name="Lipzen A."/>
            <person name="Lundell T."/>
            <person name="Morin E."/>
            <person name="Murat C."/>
            <person name="Sun H."/>
            <person name="Tunlid A."/>
            <person name="Henrissat B."/>
            <person name="Grigoriev I.V."/>
            <person name="Hibbett D.S."/>
            <person name="Martin F."/>
            <person name="Nordberg H.P."/>
            <person name="Cantor M.N."/>
            <person name="Hua S.X."/>
        </authorList>
    </citation>
    <scope>NUCLEOTIDE SEQUENCE [LARGE SCALE GENOMIC DNA]</scope>
    <source>
        <strain evidence="3">h7</strain>
    </source>
</reference>
<keyword evidence="3" id="KW-1185">Reference proteome</keyword>
<feature type="compositionally biased region" description="Basic residues" evidence="1">
    <location>
        <begin position="67"/>
        <end position="85"/>
    </location>
</feature>
<feature type="region of interest" description="Disordered" evidence="1">
    <location>
        <begin position="126"/>
        <end position="177"/>
    </location>
</feature>
<dbReference type="HOGENOM" id="CLU_1061940_0_0_1"/>
<evidence type="ECO:0000313" key="3">
    <source>
        <dbReference type="Proteomes" id="UP000053424"/>
    </source>
</evidence>
<gene>
    <name evidence="2" type="ORF">M413DRAFT_13253</name>
</gene>